<keyword evidence="10 15" id="KW-1133">Transmembrane helix</keyword>
<dbReference type="Pfam" id="PF01219">
    <property type="entry name" value="DAGK_prokar"/>
    <property type="match status" value="1"/>
</dbReference>
<evidence type="ECO:0000256" key="15">
    <source>
        <dbReference type="SAM" id="Phobius"/>
    </source>
</evidence>
<feature type="transmembrane region" description="Helical" evidence="15">
    <location>
        <begin position="91"/>
        <end position="113"/>
    </location>
</feature>
<evidence type="ECO:0000256" key="14">
    <source>
        <dbReference type="ARBA" id="ARBA00023264"/>
    </source>
</evidence>
<evidence type="ECO:0000256" key="10">
    <source>
        <dbReference type="ARBA" id="ARBA00022989"/>
    </source>
</evidence>
<dbReference type="CDD" id="cd14265">
    <property type="entry name" value="UDPK_IM_like"/>
    <property type="match status" value="1"/>
</dbReference>
<evidence type="ECO:0000256" key="7">
    <source>
        <dbReference type="ARBA" id="ARBA00022741"/>
    </source>
</evidence>
<keyword evidence="6 15" id="KW-0812">Transmembrane</keyword>
<dbReference type="Gene3D" id="1.10.287.3610">
    <property type="match status" value="1"/>
</dbReference>
<feature type="transmembrane region" description="Helical" evidence="15">
    <location>
        <begin position="51"/>
        <end position="70"/>
    </location>
</feature>
<evidence type="ECO:0000256" key="8">
    <source>
        <dbReference type="ARBA" id="ARBA00022777"/>
    </source>
</evidence>
<evidence type="ECO:0000256" key="4">
    <source>
        <dbReference type="ARBA" id="ARBA00022516"/>
    </source>
</evidence>
<keyword evidence="7" id="KW-0547">Nucleotide-binding</keyword>
<dbReference type="GO" id="GO:0016301">
    <property type="term" value="F:kinase activity"/>
    <property type="evidence" value="ECO:0007669"/>
    <property type="project" value="UniProtKB-KW"/>
</dbReference>
<dbReference type="InterPro" id="IPR033717">
    <property type="entry name" value="UDPK"/>
</dbReference>
<evidence type="ECO:0000256" key="5">
    <source>
        <dbReference type="ARBA" id="ARBA00022679"/>
    </source>
</evidence>
<keyword evidence="4" id="KW-0444">Lipid biosynthesis</keyword>
<accession>A0ABS8Y7X2</accession>
<comment type="subcellular location">
    <subcellularLocation>
        <location evidence="1">Cell membrane</location>
        <topology evidence="1">Multi-pass membrane protein</topology>
    </subcellularLocation>
</comment>
<keyword evidence="14" id="KW-1208">Phospholipid metabolism</keyword>
<evidence type="ECO:0000313" key="17">
    <source>
        <dbReference type="Proteomes" id="UP001199916"/>
    </source>
</evidence>
<gene>
    <name evidence="16" type="ORF">LQV63_00445</name>
</gene>
<keyword evidence="13" id="KW-0594">Phospholipid biosynthesis</keyword>
<evidence type="ECO:0000256" key="2">
    <source>
        <dbReference type="ARBA" id="ARBA00005967"/>
    </source>
</evidence>
<dbReference type="RefSeq" id="WP_019422492.1">
    <property type="nucleotide sequence ID" value="NZ_JAJNBZ010000001.1"/>
</dbReference>
<dbReference type="PROSITE" id="PS01069">
    <property type="entry name" value="DAGK_PROKAR"/>
    <property type="match status" value="1"/>
</dbReference>
<dbReference type="PANTHER" id="PTHR34299:SF1">
    <property type="entry name" value="DIACYLGLYCEROL KINASE"/>
    <property type="match status" value="1"/>
</dbReference>
<name>A0ABS8Y7X2_9BACL</name>
<keyword evidence="8 16" id="KW-0418">Kinase</keyword>
<keyword evidence="11" id="KW-0443">Lipid metabolism</keyword>
<comment type="similarity">
    <text evidence="2">Belongs to the bacterial diacylglycerol kinase family.</text>
</comment>
<keyword evidence="9" id="KW-0067">ATP-binding</keyword>
<protein>
    <submittedName>
        <fullName evidence="16">Diacylglycerol kinase family protein</fullName>
    </submittedName>
</protein>
<dbReference type="InterPro" id="IPR036945">
    <property type="entry name" value="DAGK_sf"/>
</dbReference>
<organism evidence="16 17">
    <name type="scientific">Paenibacillus profundus</name>
    <dbReference type="NCBI Taxonomy" id="1173085"/>
    <lineage>
        <taxon>Bacteria</taxon>
        <taxon>Bacillati</taxon>
        <taxon>Bacillota</taxon>
        <taxon>Bacilli</taxon>
        <taxon>Bacillales</taxon>
        <taxon>Paenibacillaceae</taxon>
        <taxon>Paenibacillus</taxon>
    </lineage>
</organism>
<reference evidence="16 17" key="1">
    <citation type="submission" date="2021-11" db="EMBL/GenBank/DDBJ databases">
        <title>Draft genome sequence of Paenibacillus profundus YoMME, a new Gram-positive bacteria with exoelectrogenic properties.</title>
        <authorList>
            <person name="Hubenova Y."/>
            <person name="Hubenova E."/>
            <person name="Manasiev Y."/>
            <person name="Peykov S."/>
            <person name="Mitov M."/>
        </authorList>
    </citation>
    <scope>NUCLEOTIDE SEQUENCE [LARGE SCALE GENOMIC DNA]</scope>
    <source>
        <strain evidence="16 17">YoMME</strain>
    </source>
</reference>
<evidence type="ECO:0000256" key="6">
    <source>
        <dbReference type="ARBA" id="ARBA00022692"/>
    </source>
</evidence>
<dbReference type="PANTHER" id="PTHR34299">
    <property type="entry name" value="DIACYLGLYCEROL KINASE"/>
    <property type="match status" value="1"/>
</dbReference>
<evidence type="ECO:0000256" key="1">
    <source>
        <dbReference type="ARBA" id="ARBA00004651"/>
    </source>
</evidence>
<evidence type="ECO:0000256" key="3">
    <source>
        <dbReference type="ARBA" id="ARBA00022475"/>
    </source>
</evidence>
<feature type="transmembrane region" description="Helical" evidence="15">
    <location>
        <begin position="28"/>
        <end position="45"/>
    </location>
</feature>
<evidence type="ECO:0000256" key="9">
    <source>
        <dbReference type="ARBA" id="ARBA00022840"/>
    </source>
</evidence>
<keyword evidence="17" id="KW-1185">Reference proteome</keyword>
<dbReference type="Proteomes" id="UP001199916">
    <property type="component" value="Unassembled WGS sequence"/>
</dbReference>
<evidence type="ECO:0000256" key="13">
    <source>
        <dbReference type="ARBA" id="ARBA00023209"/>
    </source>
</evidence>
<dbReference type="EMBL" id="JAJNBZ010000001">
    <property type="protein sequence ID" value="MCE5167788.1"/>
    <property type="molecule type" value="Genomic_DNA"/>
</dbReference>
<dbReference type="InterPro" id="IPR000829">
    <property type="entry name" value="DAGK"/>
</dbReference>
<evidence type="ECO:0000256" key="11">
    <source>
        <dbReference type="ARBA" id="ARBA00023098"/>
    </source>
</evidence>
<keyword evidence="3" id="KW-1003">Cell membrane</keyword>
<sequence length="120" mass="13004">MKRPWSDTFRVAISGILHAFHTERNMRVHGVITILVIAMGIGFGISVSEWLWIGLAVTLVFTAELLNTAVEAAVDLSMPSMHPIAKIAKDTAAGAVFVTAVFAVIVGAVIFFYPVVNFLF</sequence>
<proteinExistence type="inferred from homology"/>
<evidence type="ECO:0000256" key="12">
    <source>
        <dbReference type="ARBA" id="ARBA00023136"/>
    </source>
</evidence>
<evidence type="ECO:0000313" key="16">
    <source>
        <dbReference type="EMBL" id="MCE5167788.1"/>
    </source>
</evidence>
<keyword evidence="12 15" id="KW-0472">Membrane</keyword>
<comment type="caution">
    <text evidence="16">The sequence shown here is derived from an EMBL/GenBank/DDBJ whole genome shotgun (WGS) entry which is preliminary data.</text>
</comment>
<keyword evidence="5" id="KW-0808">Transferase</keyword>